<evidence type="ECO:0000313" key="5">
    <source>
        <dbReference type="EMBL" id="SBP75939.1"/>
    </source>
</evidence>
<sequence>MAMLEKELVGGPVEREEREEGNDKKISKQIKSKTALPAITPDTYELKFPMMKRGKITKKSKHDLIVMERQKAVLELSLMTKRSDIMKMDKALAKEERMLKVLERTIESENQKFEEFLKENERKSVEARTLSEREEKSKREKNLQMKKLAAEIGSIKSEIANFEEILIDYKRYQEFLFKISPPEWQEEQRAKAWKVKDQIQELHEADTRNSLEGKASSSERHSPSGRETREKNPTLDLDTSEDEAELYFTDPQQLLDLITELTDQSLFLIQNTARVEDVLRQLQQSIETTRREIDREEEQITLKINEAKKRLDKEKEKSSELKQQVQLVQSLSSKDEDAMLEALSEKVAEVHRSCVDDRVTNLSTLERVVGIENRVLSLLQSLEDVPQDRLDLIKKIKDSEKRSRQREEKLREQKEKQQERMKRYLERSLADSKKISGRKLMPRCFPVAQKVKVTTEDNTAAEEDIQEYLFGSEDTS</sequence>
<gene>
    <name evidence="5" type="primary">CCDC37</name>
</gene>
<evidence type="ECO:0000256" key="2">
    <source>
        <dbReference type="SAM" id="Coils"/>
    </source>
</evidence>
<feature type="domain" description="DUF4200" evidence="4">
    <location>
        <begin position="68"/>
        <end position="181"/>
    </location>
</feature>
<dbReference type="PANTHER" id="PTHR21683">
    <property type="entry name" value="COILED-COIL DOMAIN-CONTAINING PROTEIN 42 LIKE-2-LIKE-RELATED"/>
    <property type="match status" value="1"/>
</dbReference>
<reference evidence="5" key="1">
    <citation type="submission" date="2016-05" db="EMBL/GenBank/DDBJ databases">
        <authorList>
            <person name="Lavstsen T."/>
            <person name="Jespersen J.S."/>
        </authorList>
    </citation>
    <scope>NUCLEOTIDE SEQUENCE</scope>
    <source>
        <tissue evidence="5">Brain</tissue>
    </source>
</reference>
<feature type="region of interest" description="Disordered" evidence="3">
    <location>
        <begin position="204"/>
        <end position="235"/>
    </location>
</feature>
<dbReference type="InterPro" id="IPR025252">
    <property type="entry name" value="DUF4200"/>
</dbReference>
<evidence type="ECO:0000259" key="4">
    <source>
        <dbReference type="Pfam" id="PF13863"/>
    </source>
</evidence>
<dbReference type="EMBL" id="HADZ01011998">
    <property type="protein sequence ID" value="SBP75939.1"/>
    <property type="molecule type" value="Transcribed_RNA"/>
</dbReference>
<evidence type="ECO:0000256" key="1">
    <source>
        <dbReference type="ARBA" id="ARBA00023054"/>
    </source>
</evidence>
<reference evidence="5" key="2">
    <citation type="submission" date="2016-06" db="EMBL/GenBank/DDBJ databases">
        <title>The genome of a short-lived fish provides insights into sex chromosome evolution and the genetic control of aging.</title>
        <authorList>
            <person name="Reichwald K."/>
            <person name="Felder M."/>
            <person name="Petzold A."/>
            <person name="Koch P."/>
            <person name="Groth M."/>
            <person name="Platzer M."/>
        </authorList>
    </citation>
    <scope>NUCLEOTIDE SEQUENCE</scope>
    <source>
        <tissue evidence="5">Brain</tissue>
    </source>
</reference>
<dbReference type="GO" id="GO:0005856">
    <property type="term" value="C:cytoskeleton"/>
    <property type="evidence" value="ECO:0007669"/>
    <property type="project" value="UniProtKB-ARBA"/>
</dbReference>
<dbReference type="Pfam" id="PF13863">
    <property type="entry name" value="DUF4200"/>
    <property type="match status" value="1"/>
</dbReference>
<accession>A0A1A8C8L5</accession>
<feature type="region of interest" description="Disordered" evidence="3">
    <location>
        <begin position="1"/>
        <end position="30"/>
    </location>
</feature>
<dbReference type="InterPro" id="IPR051147">
    <property type="entry name" value="CFAP_domain-containing"/>
</dbReference>
<evidence type="ECO:0000256" key="3">
    <source>
        <dbReference type="SAM" id="MobiDB-lite"/>
    </source>
</evidence>
<proteinExistence type="predicted"/>
<dbReference type="PANTHER" id="PTHR21683:SF3">
    <property type="entry name" value="CILIA AND FLAGELLA ASSOCIATED PROTEIN 100"/>
    <property type="match status" value="1"/>
</dbReference>
<protein>
    <submittedName>
        <fullName evidence="5">Coiled-coil domain containing 37</fullName>
    </submittedName>
</protein>
<feature type="coiled-coil region" evidence="2">
    <location>
        <begin position="272"/>
        <end position="331"/>
    </location>
</feature>
<organism evidence="5">
    <name type="scientific">Nothobranchius kadleci</name>
    <name type="common">African annual killifish</name>
    <dbReference type="NCBI Taxonomy" id="1051664"/>
    <lineage>
        <taxon>Eukaryota</taxon>
        <taxon>Metazoa</taxon>
        <taxon>Chordata</taxon>
        <taxon>Craniata</taxon>
        <taxon>Vertebrata</taxon>
        <taxon>Euteleostomi</taxon>
        <taxon>Actinopterygii</taxon>
        <taxon>Neopterygii</taxon>
        <taxon>Teleostei</taxon>
        <taxon>Neoteleostei</taxon>
        <taxon>Acanthomorphata</taxon>
        <taxon>Ovalentaria</taxon>
        <taxon>Atherinomorphae</taxon>
        <taxon>Cyprinodontiformes</taxon>
        <taxon>Nothobranchiidae</taxon>
        <taxon>Nothobranchius</taxon>
    </lineage>
</organism>
<name>A0A1A8C8L5_NOTKA</name>
<feature type="compositionally biased region" description="Basic and acidic residues" evidence="3">
    <location>
        <begin position="1"/>
        <end position="26"/>
    </location>
</feature>
<keyword evidence="1 2" id="KW-0175">Coiled coil</keyword>
<dbReference type="AlphaFoldDB" id="A0A1A8C8L5"/>
<feature type="coiled-coil region" evidence="2">
    <location>
        <begin position="85"/>
        <end position="165"/>
    </location>
</feature>
<feature type="region of interest" description="Disordered" evidence="3">
    <location>
        <begin position="401"/>
        <end position="430"/>
    </location>
</feature>
<feature type="compositionally biased region" description="Basic and acidic residues" evidence="3">
    <location>
        <begin position="204"/>
        <end position="233"/>
    </location>
</feature>